<keyword evidence="5" id="KW-0788">Thiol protease</keyword>
<keyword evidence="3 6" id="KW-0732">Signal</keyword>
<dbReference type="InterPro" id="IPR038765">
    <property type="entry name" value="Papain-like_cys_pep_sf"/>
</dbReference>
<evidence type="ECO:0000256" key="2">
    <source>
        <dbReference type="ARBA" id="ARBA00022670"/>
    </source>
</evidence>
<dbReference type="GO" id="GO:0008234">
    <property type="term" value="F:cysteine-type peptidase activity"/>
    <property type="evidence" value="ECO:0007669"/>
    <property type="project" value="UniProtKB-KW"/>
</dbReference>
<dbReference type="GO" id="GO:0006508">
    <property type="term" value="P:proteolysis"/>
    <property type="evidence" value="ECO:0007669"/>
    <property type="project" value="UniProtKB-KW"/>
</dbReference>
<protein>
    <submittedName>
        <fullName evidence="8">Endopeptidase nlpc/p60 domain</fullName>
    </submittedName>
</protein>
<comment type="similarity">
    <text evidence="1">Belongs to the peptidase C40 family.</text>
</comment>
<evidence type="ECO:0000313" key="8">
    <source>
        <dbReference type="EMBL" id="VFQ42425.1"/>
    </source>
</evidence>
<dbReference type="PANTHER" id="PTHR47360">
    <property type="entry name" value="MUREIN DD-ENDOPEPTIDASE MEPS/MUREIN LD-CARBOXYPEPTIDASE"/>
    <property type="match status" value="1"/>
</dbReference>
<organism evidence="8 9">
    <name type="scientific">Desulfoluna butyratoxydans</name>
    <dbReference type="NCBI Taxonomy" id="231438"/>
    <lineage>
        <taxon>Bacteria</taxon>
        <taxon>Pseudomonadati</taxon>
        <taxon>Thermodesulfobacteriota</taxon>
        <taxon>Desulfobacteria</taxon>
        <taxon>Desulfobacterales</taxon>
        <taxon>Desulfolunaceae</taxon>
        <taxon>Desulfoluna</taxon>
    </lineage>
</organism>
<dbReference type="Proteomes" id="UP000507962">
    <property type="component" value="Unassembled WGS sequence"/>
</dbReference>
<dbReference type="Pfam" id="PF00877">
    <property type="entry name" value="NLPC_P60"/>
    <property type="match status" value="1"/>
</dbReference>
<dbReference type="AlphaFoldDB" id="A0A4U8YGF7"/>
<evidence type="ECO:0000256" key="5">
    <source>
        <dbReference type="ARBA" id="ARBA00022807"/>
    </source>
</evidence>
<evidence type="ECO:0000256" key="6">
    <source>
        <dbReference type="SAM" id="SignalP"/>
    </source>
</evidence>
<keyword evidence="4" id="KW-0378">Hydrolase</keyword>
<name>A0A4U8YGF7_9BACT</name>
<keyword evidence="2" id="KW-0645">Protease</keyword>
<evidence type="ECO:0000256" key="3">
    <source>
        <dbReference type="ARBA" id="ARBA00022729"/>
    </source>
</evidence>
<dbReference type="InterPro" id="IPR000064">
    <property type="entry name" value="NLP_P60_dom"/>
</dbReference>
<keyword evidence="9" id="KW-1185">Reference proteome</keyword>
<proteinExistence type="inferred from homology"/>
<dbReference type="SUPFAM" id="SSF54001">
    <property type="entry name" value="Cysteine proteinases"/>
    <property type="match status" value="1"/>
</dbReference>
<feature type="chain" id="PRO_5020575846" evidence="6">
    <location>
        <begin position="20"/>
        <end position="164"/>
    </location>
</feature>
<accession>A0A4U8YGF7</accession>
<reference evidence="8 9" key="1">
    <citation type="submission" date="2019-03" db="EMBL/GenBank/DDBJ databases">
        <authorList>
            <person name="Nijsse B."/>
        </authorList>
    </citation>
    <scope>NUCLEOTIDE SEQUENCE [LARGE SCALE GENOMIC DNA]</scope>
    <source>
        <strain evidence="8">Desulfoluna butyratoxydans MSL71</strain>
    </source>
</reference>
<gene>
    <name evidence="8" type="ORF">MSL71_430</name>
</gene>
<sequence length="164" mass="18499">MKKWIVCLIVFNLMGCATAPMVKQRKTVKMVHVPPAGRAQPSGVKAKLDARYADWKGAPYRMGGNSKSGVDCSGFVHRTFRETFGVTIPRTTRRLAKTGAPVKRNELRVGDLVLFKTGITLRHVGIYMGNDTFLHVSTHKGVTVSSLNNPYWRKRYWTARRVKH</sequence>
<dbReference type="EMBL" id="CAADHO010000001">
    <property type="protein sequence ID" value="VFQ42425.1"/>
    <property type="molecule type" value="Genomic_DNA"/>
</dbReference>
<evidence type="ECO:0000259" key="7">
    <source>
        <dbReference type="PROSITE" id="PS51935"/>
    </source>
</evidence>
<evidence type="ECO:0000256" key="4">
    <source>
        <dbReference type="ARBA" id="ARBA00022801"/>
    </source>
</evidence>
<evidence type="ECO:0000256" key="1">
    <source>
        <dbReference type="ARBA" id="ARBA00007074"/>
    </source>
</evidence>
<evidence type="ECO:0000313" key="9">
    <source>
        <dbReference type="Proteomes" id="UP000507962"/>
    </source>
</evidence>
<dbReference type="PROSITE" id="PS51935">
    <property type="entry name" value="NLPC_P60"/>
    <property type="match status" value="1"/>
</dbReference>
<feature type="domain" description="NlpC/P60" evidence="7">
    <location>
        <begin position="42"/>
        <end position="163"/>
    </location>
</feature>
<dbReference type="Gene3D" id="3.90.1720.10">
    <property type="entry name" value="endopeptidase domain like (from Nostoc punctiforme)"/>
    <property type="match status" value="1"/>
</dbReference>
<dbReference type="InterPro" id="IPR052062">
    <property type="entry name" value="Murein_DD/LD_carboxypeptidase"/>
</dbReference>
<feature type="signal peptide" evidence="6">
    <location>
        <begin position="1"/>
        <end position="19"/>
    </location>
</feature>
<dbReference type="PANTHER" id="PTHR47360:SF1">
    <property type="entry name" value="ENDOPEPTIDASE NLPC-RELATED"/>
    <property type="match status" value="1"/>
</dbReference>
<dbReference type="RefSeq" id="WP_180136682.1">
    <property type="nucleotide sequence ID" value="NZ_CAADHO010000001.1"/>
</dbReference>